<dbReference type="Proteomes" id="UP000185487">
    <property type="component" value="Chromosome"/>
</dbReference>
<gene>
    <name evidence="1" type="ORF">MCBMB27_00819</name>
    <name evidence="2" type="ORF">SAMN05192567_1643</name>
</gene>
<evidence type="ECO:0000313" key="4">
    <source>
        <dbReference type="Proteomes" id="UP000199140"/>
    </source>
</evidence>
<protein>
    <submittedName>
        <fullName evidence="2">Uncharacterized protein</fullName>
    </submittedName>
</protein>
<keyword evidence="3" id="KW-1185">Reference proteome</keyword>
<dbReference type="EMBL" id="FOPK01000064">
    <property type="protein sequence ID" value="SFH78544.1"/>
    <property type="molecule type" value="Genomic_DNA"/>
</dbReference>
<accession>A0AAE8HYI9</accession>
<reference evidence="1 3" key="1">
    <citation type="submission" date="2016-04" db="EMBL/GenBank/DDBJ databases">
        <title>Complete genome sequencing and analysis of CBMB27, Methylobacterium phyllosphaerae isolated from leaf tissues of rice (Oryza sativa L.).</title>
        <authorList>
            <person name="Lee Y."/>
            <person name="Hwangbo K."/>
            <person name="Chung H."/>
            <person name="Yoo J."/>
            <person name="Kim K.Y."/>
            <person name="Sa T.M."/>
            <person name="Um Y."/>
            <person name="Madhaiyan M."/>
        </authorList>
    </citation>
    <scope>NUCLEOTIDE SEQUENCE [LARGE SCALE GENOMIC DNA]</scope>
    <source>
        <strain evidence="1 3">CBMB27</strain>
    </source>
</reference>
<evidence type="ECO:0000313" key="1">
    <source>
        <dbReference type="EMBL" id="APT30110.1"/>
    </source>
</evidence>
<name>A0AAE8HYI9_9HYPH</name>
<dbReference type="KEGG" id="mphy:MCBMB27_00819"/>
<reference evidence="2 4" key="2">
    <citation type="submission" date="2016-10" db="EMBL/GenBank/DDBJ databases">
        <authorList>
            <person name="Varghese N."/>
            <person name="Submissions S."/>
        </authorList>
    </citation>
    <scope>NUCLEOTIDE SEQUENCE [LARGE SCALE GENOMIC DNA]</scope>
    <source>
        <strain evidence="2 4">CBMB27</strain>
    </source>
</reference>
<dbReference type="AlphaFoldDB" id="A0AAE8HYI9"/>
<dbReference type="EMBL" id="CP015367">
    <property type="protein sequence ID" value="APT30110.1"/>
    <property type="molecule type" value="Genomic_DNA"/>
</dbReference>
<dbReference type="Proteomes" id="UP000199140">
    <property type="component" value="Unassembled WGS sequence"/>
</dbReference>
<evidence type="ECO:0000313" key="2">
    <source>
        <dbReference type="EMBL" id="SFH78544.1"/>
    </source>
</evidence>
<evidence type="ECO:0000313" key="3">
    <source>
        <dbReference type="Proteomes" id="UP000185487"/>
    </source>
</evidence>
<proteinExistence type="predicted"/>
<dbReference type="RefSeq" id="WP_053608437.1">
    <property type="nucleotide sequence ID" value="NZ_CP015367.1"/>
</dbReference>
<organism evidence="2 4">
    <name type="scientific">Methylobacterium phyllosphaerae</name>
    <dbReference type="NCBI Taxonomy" id="418223"/>
    <lineage>
        <taxon>Bacteria</taxon>
        <taxon>Pseudomonadati</taxon>
        <taxon>Pseudomonadota</taxon>
        <taxon>Alphaproteobacteria</taxon>
        <taxon>Hyphomicrobiales</taxon>
        <taxon>Methylobacteriaceae</taxon>
        <taxon>Methylobacterium</taxon>
    </lineage>
</organism>
<sequence>MPVVTFLRRVWLQNFRLNERDDDALYADDRVRWRAETDSNPTAHTMVASPYDLDVHNAKKCIT</sequence>